<dbReference type="AlphaFoldDB" id="A0A4C1Z2Q1"/>
<dbReference type="Pfam" id="PF00732">
    <property type="entry name" value="GMC_oxred_N"/>
    <property type="match status" value="1"/>
</dbReference>
<dbReference type="InterPro" id="IPR007867">
    <property type="entry name" value="GMC_OxRtase_C"/>
</dbReference>
<evidence type="ECO:0000256" key="1">
    <source>
        <dbReference type="ARBA" id="ARBA00010790"/>
    </source>
</evidence>
<feature type="domain" description="Glucose-methanol-choline oxidoreductase N-terminal" evidence="3">
    <location>
        <begin position="185"/>
        <end position="199"/>
    </location>
</feature>
<dbReference type="PROSITE" id="PS00624">
    <property type="entry name" value="GMC_OXRED_2"/>
    <property type="match status" value="1"/>
</dbReference>
<reference evidence="4 5" key="1">
    <citation type="journal article" date="2019" name="Commun. Biol.">
        <title>The bagworm genome reveals a unique fibroin gene that provides high tensile strength.</title>
        <authorList>
            <person name="Kono N."/>
            <person name="Nakamura H."/>
            <person name="Ohtoshi R."/>
            <person name="Tomita M."/>
            <person name="Numata K."/>
            <person name="Arakawa K."/>
        </authorList>
    </citation>
    <scope>NUCLEOTIDE SEQUENCE [LARGE SCALE GENOMIC DNA]</scope>
</reference>
<keyword evidence="2" id="KW-0285">Flavoprotein</keyword>
<dbReference type="EMBL" id="BGZK01001600">
    <property type="protein sequence ID" value="GBP83031.1"/>
    <property type="molecule type" value="Genomic_DNA"/>
</dbReference>
<dbReference type="PANTHER" id="PTHR11552">
    <property type="entry name" value="GLUCOSE-METHANOL-CHOLINE GMC OXIDOREDUCTASE"/>
    <property type="match status" value="1"/>
</dbReference>
<evidence type="ECO:0000313" key="4">
    <source>
        <dbReference type="EMBL" id="GBP83031.1"/>
    </source>
</evidence>
<keyword evidence="5" id="KW-1185">Reference proteome</keyword>
<dbReference type="Pfam" id="PF05199">
    <property type="entry name" value="GMC_oxred_C"/>
    <property type="match status" value="1"/>
</dbReference>
<name>A0A4C1Z2Q1_EUMVA</name>
<comment type="cofactor">
    <cofactor evidence="2">
        <name>FAD</name>
        <dbReference type="ChEBI" id="CHEBI:57692"/>
    </cofactor>
</comment>
<dbReference type="STRING" id="151549.A0A4C1Z2Q1"/>
<dbReference type="PANTHER" id="PTHR11552:SF154">
    <property type="entry name" value="FI04917P"/>
    <property type="match status" value="1"/>
</dbReference>
<protein>
    <submittedName>
        <fullName evidence="4">Glucose dehydrogenase</fullName>
    </submittedName>
</protein>
<feature type="binding site" evidence="2">
    <location>
        <begin position="18"/>
        <end position="21"/>
    </location>
    <ligand>
        <name>FAD</name>
        <dbReference type="ChEBI" id="CHEBI:57692"/>
    </ligand>
</feature>
<comment type="similarity">
    <text evidence="1">Belongs to the GMC oxidoreductase family.</text>
</comment>
<dbReference type="InterPro" id="IPR036188">
    <property type="entry name" value="FAD/NAD-bd_sf"/>
</dbReference>
<comment type="caution">
    <text evidence="4">The sequence shown here is derived from an EMBL/GenBank/DDBJ whole genome shotgun (WGS) entry which is preliminary data.</text>
</comment>
<accession>A0A4C1Z2Q1</accession>
<dbReference type="GO" id="GO:0016614">
    <property type="term" value="F:oxidoreductase activity, acting on CH-OH group of donors"/>
    <property type="evidence" value="ECO:0007669"/>
    <property type="project" value="InterPro"/>
</dbReference>
<dbReference type="Gene3D" id="3.50.50.60">
    <property type="entry name" value="FAD/NAD(P)-binding domain"/>
    <property type="match status" value="1"/>
</dbReference>
<feature type="binding site" evidence="2">
    <location>
        <position position="148"/>
    </location>
    <ligand>
        <name>FAD</name>
        <dbReference type="ChEBI" id="CHEBI:57692"/>
    </ligand>
</feature>
<evidence type="ECO:0000313" key="5">
    <source>
        <dbReference type="Proteomes" id="UP000299102"/>
    </source>
</evidence>
<organism evidence="4 5">
    <name type="scientific">Eumeta variegata</name>
    <name type="common">Bagworm moth</name>
    <name type="synonym">Eumeta japonica</name>
    <dbReference type="NCBI Taxonomy" id="151549"/>
    <lineage>
        <taxon>Eukaryota</taxon>
        <taxon>Metazoa</taxon>
        <taxon>Ecdysozoa</taxon>
        <taxon>Arthropoda</taxon>
        <taxon>Hexapoda</taxon>
        <taxon>Insecta</taxon>
        <taxon>Pterygota</taxon>
        <taxon>Neoptera</taxon>
        <taxon>Endopterygota</taxon>
        <taxon>Lepidoptera</taxon>
        <taxon>Glossata</taxon>
        <taxon>Ditrysia</taxon>
        <taxon>Tineoidea</taxon>
        <taxon>Psychidae</taxon>
        <taxon>Oiketicinae</taxon>
        <taxon>Eumeta</taxon>
    </lineage>
</organism>
<gene>
    <name evidence="4" type="primary">Gld</name>
    <name evidence="4" type="ORF">EVAR_51569_1</name>
</gene>
<dbReference type="PIRSF" id="PIRSF000137">
    <property type="entry name" value="Alcohol_oxidase"/>
    <property type="match status" value="1"/>
</dbReference>
<dbReference type="InterPro" id="IPR000172">
    <property type="entry name" value="GMC_OxRdtase_N"/>
</dbReference>
<dbReference type="Proteomes" id="UP000299102">
    <property type="component" value="Unassembled WGS sequence"/>
</dbReference>
<dbReference type="Gene3D" id="3.30.560.10">
    <property type="entry name" value="Glucose Oxidase, domain 3"/>
    <property type="match status" value="1"/>
</dbReference>
<dbReference type="SUPFAM" id="SSF51905">
    <property type="entry name" value="FAD/NAD(P)-binding domain"/>
    <property type="match status" value="1"/>
</dbReference>
<sequence>MKVTRFRGKSMGGSSAINYMVYIRGNRRDYDNWAELGNPGWTYREVLPYFKKAENNQDVESRNRYYHGVNGPLNVERYPYIDVNTVMLVEAFQQRGLPLTDLNGERQIGTDIAQSTSLNGIRMSVNSAYIKPIRHKRPNLKIITQAHVTKILIDPFRKAAYGVKYIVNGIRYKAYSTKEIIVSAGSLNSPKLLMLSGIGPRGHLESLGIPVLADLRVGSNLMDHVTTDALILVLSNKTSTLVGDERLLSEIYQYHDQPPDKKQGPLSATGTLSATAFIKTEYSDYDDAPDVQFHFDGRNVQDYYADPSTYAATNTFPLSFYDGLAARPLLLTPKSRGYLLLNFSDPVFGQPLIYSNFFTVQNDVDKLLSAMRFVVSLEDTEAFKLRGANFVKVPVEACAAYPWGSSDYFACLLIQYTSSIYHPAGTCKMGPIWDPGAVVDPRLRVYGINKLRVVDASIMPVLVRGNTNAAVVMIGEKAADMIKGDWSSLF</sequence>
<dbReference type="GO" id="GO:0050660">
    <property type="term" value="F:flavin adenine dinucleotide binding"/>
    <property type="evidence" value="ECO:0007669"/>
    <property type="project" value="InterPro"/>
</dbReference>
<proteinExistence type="inferred from homology"/>
<dbReference type="SUPFAM" id="SSF54373">
    <property type="entry name" value="FAD-linked reductases, C-terminal domain"/>
    <property type="match status" value="1"/>
</dbReference>
<evidence type="ECO:0000259" key="3">
    <source>
        <dbReference type="PROSITE" id="PS00624"/>
    </source>
</evidence>
<evidence type="ECO:0000256" key="2">
    <source>
        <dbReference type="PIRSR" id="PIRSR000137-2"/>
    </source>
</evidence>
<dbReference type="InterPro" id="IPR012132">
    <property type="entry name" value="GMC_OxRdtase"/>
</dbReference>
<keyword evidence="2" id="KW-0274">FAD</keyword>
<dbReference type="OrthoDB" id="269227at2759"/>